<dbReference type="GO" id="GO:0008270">
    <property type="term" value="F:zinc ion binding"/>
    <property type="evidence" value="ECO:0007669"/>
    <property type="project" value="UniProtKB-KW"/>
</dbReference>
<comment type="caution">
    <text evidence="6">The sequence shown here is derived from an EMBL/GenBank/DDBJ whole genome shotgun (WGS) entry which is preliminary data.</text>
</comment>
<sequence>MTTAPIQENKKSKEIIKCSSCEEELVSDVEEDEQKNIGCDQCERWFHLGCTEFIGLKYEDVKSRDFSCLYCS</sequence>
<evidence type="ECO:0000256" key="3">
    <source>
        <dbReference type="ARBA" id="ARBA00022833"/>
    </source>
</evidence>
<dbReference type="InterPro" id="IPR011011">
    <property type="entry name" value="Znf_FYVE_PHD"/>
</dbReference>
<organism evidence="6 7">
    <name type="scientific">Pyrocoelia pectoralis</name>
    <dbReference type="NCBI Taxonomy" id="417401"/>
    <lineage>
        <taxon>Eukaryota</taxon>
        <taxon>Metazoa</taxon>
        <taxon>Ecdysozoa</taxon>
        <taxon>Arthropoda</taxon>
        <taxon>Hexapoda</taxon>
        <taxon>Insecta</taxon>
        <taxon>Pterygota</taxon>
        <taxon>Neoptera</taxon>
        <taxon>Endopterygota</taxon>
        <taxon>Coleoptera</taxon>
        <taxon>Polyphaga</taxon>
        <taxon>Elateriformia</taxon>
        <taxon>Elateroidea</taxon>
        <taxon>Lampyridae</taxon>
        <taxon>Lampyrinae</taxon>
        <taxon>Pyrocoelia</taxon>
    </lineage>
</organism>
<evidence type="ECO:0000256" key="2">
    <source>
        <dbReference type="ARBA" id="ARBA00022771"/>
    </source>
</evidence>
<feature type="domain" description="PHD-type" evidence="5">
    <location>
        <begin position="15"/>
        <end position="72"/>
    </location>
</feature>
<accession>A0AAN7VPT9</accession>
<dbReference type="PROSITE" id="PS50016">
    <property type="entry name" value="ZF_PHD_2"/>
    <property type="match status" value="1"/>
</dbReference>
<dbReference type="Proteomes" id="UP001329430">
    <property type="component" value="Chromosome 2"/>
</dbReference>
<evidence type="ECO:0000313" key="6">
    <source>
        <dbReference type="EMBL" id="KAK5648346.1"/>
    </source>
</evidence>
<keyword evidence="3" id="KW-0862">Zinc</keyword>
<gene>
    <name evidence="6" type="ORF">RI129_003238</name>
</gene>
<keyword evidence="2 4" id="KW-0863">Zinc-finger</keyword>
<dbReference type="Pfam" id="PF00628">
    <property type="entry name" value="PHD"/>
    <property type="match status" value="1"/>
</dbReference>
<dbReference type="InterPro" id="IPR019786">
    <property type="entry name" value="Zinc_finger_PHD-type_CS"/>
</dbReference>
<protein>
    <recommendedName>
        <fullName evidence="5">PHD-type domain-containing protein</fullName>
    </recommendedName>
</protein>
<dbReference type="InterPro" id="IPR013083">
    <property type="entry name" value="Znf_RING/FYVE/PHD"/>
</dbReference>
<dbReference type="PROSITE" id="PS01359">
    <property type="entry name" value="ZF_PHD_1"/>
    <property type="match status" value="1"/>
</dbReference>
<dbReference type="EMBL" id="JAVRBK010000002">
    <property type="protein sequence ID" value="KAK5648346.1"/>
    <property type="molecule type" value="Genomic_DNA"/>
</dbReference>
<name>A0AAN7VPT9_9COLE</name>
<evidence type="ECO:0000313" key="7">
    <source>
        <dbReference type="Proteomes" id="UP001329430"/>
    </source>
</evidence>
<keyword evidence="7" id="KW-1185">Reference proteome</keyword>
<evidence type="ECO:0000259" key="5">
    <source>
        <dbReference type="PROSITE" id="PS50016"/>
    </source>
</evidence>
<dbReference type="SUPFAM" id="SSF57903">
    <property type="entry name" value="FYVE/PHD zinc finger"/>
    <property type="match status" value="1"/>
</dbReference>
<reference evidence="6 7" key="1">
    <citation type="journal article" date="2024" name="Insects">
        <title>An Improved Chromosome-Level Genome Assembly of the Firefly Pyrocoelia pectoralis.</title>
        <authorList>
            <person name="Fu X."/>
            <person name="Meyer-Rochow V.B."/>
            <person name="Ballantyne L."/>
            <person name="Zhu X."/>
        </authorList>
    </citation>
    <scope>NUCLEOTIDE SEQUENCE [LARGE SCALE GENOMIC DNA]</scope>
    <source>
        <strain evidence="6">XCY_ONT2</strain>
    </source>
</reference>
<keyword evidence="1" id="KW-0479">Metal-binding</keyword>
<proteinExistence type="predicted"/>
<evidence type="ECO:0000256" key="4">
    <source>
        <dbReference type="PROSITE-ProRule" id="PRU00146"/>
    </source>
</evidence>
<dbReference type="AlphaFoldDB" id="A0AAN7VPT9"/>
<dbReference type="InterPro" id="IPR001965">
    <property type="entry name" value="Znf_PHD"/>
</dbReference>
<dbReference type="SMART" id="SM00249">
    <property type="entry name" value="PHD"/>
    <property type="match status" value="1"/>
</dbReference>
<dbReference type="Gene3D" id="3.30.40.10">
    <property type="entry name" value="Zinc/RING finger domain, C3HC4 (zinc finger)"/>
    <property type="match status" value="1"/>
</dbReference>
<dbReference type="InterPro" id="IPR019787">
    <property type="entry name" value="Znf_PHD-finger"/>
</dbReference>
<evidence type="ECO:0000256" key="1">
    <source>
        <dbReference type="ARBA" id="ARBA00022723"/>
    </source>
</evidence>